<evidence type="ECO:0000256" key="1">
    <source>
        <dbReference type="SAM" id="Phobius"/>
    </source>
</evidence>
<dbReference type="Proteomes" id="UP000630936">
    <property type="component" value="Unassembled WGS sequence"/>
</dbReference>
<feature type="transmembrane region" description="Helical" evidence="1">
    <location>
        <begin position="148"/>
        <end position="176"/>
    </location>
</feature>
<keyword evidence="3" id="KW-1185">Reference proteome</keyword>
<reference evidence="2" key="2">
    <citation type="submission" date="2020-09" db="EMBL/GenBank/DDBJ databases">
        <authorList>
            <person name="Sun Q."/>
            <person name="Ohkuma M."/>
        </authorList>
    </citation>
    <scope>NUCLEOTIDE SEQUENCE</scope>
    <source>
        <strain evidence="2">JCM 4988</strain>
    </source>
</reference>
<keyword evidence="1" id="KW-0472">Membrane</keyword>
<evidence type="ECO:0000313" key="3">
    <source>
        <dbReference type="Proteomes" id="UP000630936"/>
    </source>
</evidence>
<keyword evidence="1" id="KW-1133">Transmembrane helix</keyword>
<evidence type="ECO:0000313" key="2">
    <source>
        <dbReference type="EMBL" id="GGZ25674.1"/>
    </source>
</evidence>
<feature type="transmembrane region" description="Helical" evidence="1">
    <location>
        <begin position="108"/>
        <end position="127"/>
    </location>
</feature>
<name>A0A918UPV4_9ACTN</name>
<reference evidence="2" key="1">
    <citation type="journal article" date="2014" name="Int. J. Syst. Evol. Microbiol.">
        <title>Complete genome sequence of Corynebacterium casei LMG S-19264T (=DSM 44701T), isolated from a smear-ripened cheese.</title>
        <authorList>
            <consortium name="US DOE Joint Genome Institute (JGI-PGF)"/>
            <person name="Walter F."/>
            <person name="Albersmeier A."/>
            <person name="Kalinowski J."/>
            <person name="Ruckert C."/>
        </authorList>
    </citation>
    <scope>NUCLEOTIDE SEQUENCE</scope>
    <source>
        <strain evidence="2">JCM 4988</strain>
    </source>
</reference>
<feature type="transmembrane region" description="Helical" evidence="1">
    <location>
        <begin position="82"/>
        <end position="102"/>
    </location>
</feature>
<accession>A0A918UPV4</accession>
<proteinExistence type="predicted"/>
<sequence length="284" mass="29713">MGAGASAVQLAVALTAYFIVETVTEDDYGVPPSAFGFLCLLVAAPLIVPVAGLLFAIALPVPVHKVAAWAVRRAGGPSPRRTLLLPAAFTAFAAAFAALWAVPLALLGAGYLTAWAWLTAGTVPPLLAMARYRRAEAARETPYTRLGIWFHAFGATVLLVPATVGALALATMGGVIEEYEPPQLTAGRLAGEWEGPDEALIQLDADGGAALIDAPMGPEGEGCQGVGDWSIDEEEYGYRDAVRVTGCGDEQFWLIAGTDSRPELSVLVGDPDVGDVRIFLPRTP</sequence>
<protein>
    <submittedName>
        <fullName evidence="2">Uncharacterized protein</fullName>
    </submittedName>
</protein>
<organism evidence="2 3">
    <name type="scientific">Streptomyces inusitatus</name>
    <dbReference type="NCBI Taxonomy" id="68221"/>
    <lineage>
        <taxon>Bacteria</taxon>
        <taxon>Bacillati</taxon>
        <taxon>Actinomycetota</taxon>
        <taxon>Actinomycetes</taxon>
        <taxon>Kitasatosporales</taxon>
        <taxon>Streptomycetaceae</taxon>
        <taxon>Streptomyces</taxon>
    </lineage>
</organism>
<keyword evidence="1" id="KW-0812">Transmembrane</keyword>
<gene>
    <name evidence="2" type="ORF">GCM10010387_19050</name>
</gene>
<comment type="caution">
    <text evidence="2">The sequence shown here is derived from an EMBL/GenBank/DDBJ whole genome shotgun (WGS) entry which is preliminary data.</text>
</comment>
<feature type="transmembrane region" description="Helical" evidence="1">
    <location>
        <begin position="34"/>
        <end position="61"/>
    </location>
</feature>
<dbReference type="AlphaFoldDB" id="A0A918UPV4"/>
<dbReference type="EMBL" id="BMWG01000003">
    <property type="protein sequence ID" value="GGZ25674.1"/>
    <property type="molecule type" value="Genomic_DNA"/>
</dbReference>